<evidence type="ECO:0000313" key="4">
    <source>
        <dbReference type="EMBL" id="CAD8373298.1"/>
    </source>
</evidence>
<accession>A0A7S0FPQ4</accession>
<dbReference type="Pfam" id="PF04012">
    <property type="entry name" value="PspA_IM30"/>
    <property type="match status" value="1"/>
</dbReference>
<gene>
    <name evidence="4" type="ORF">MPOL1434_LOCUS7389</name>
</gene>
<feature type="signal peptide" evidence="3">
    <location>
        <begin position="1"/>
        <end position="25"/>
    </location>
</feature>
<proteinExistence type="inferred from homology"/>
<feature type="coiled-coil region" evidence="2">
    <location>
        <begin position="185"/>
        <end position="212"/>
    </location>
</feature>
<sequence>MARIVSATALASAILAASSSSSANAFVAPPPPTTSISASTFVRRQEVATVPAVAVYHPLAPRTGTTTTLQMGLVDRFLRVAKGNVNSVLQNLEAPEKIMNQAVEDMQKDLIKIRQTYAEVTASQRRVIKQKQQASAVAEDWYGRAQLALERGKEDLAREALARRQQQIEVVNELQPQIDLQAASLDKLYEGMNALEKKILEAKSKKDQYVARAKTAESVTKVNDMIGAMGVGKTSMDAFRRMEEKVEALEAAAEASAEMSGLSNLLPGGSDAFSLEKEFLMLESSASVDEELARMKKNVLGPSTSPDIKKWKAKTYDPAVEIELERVKADIAA</sequence>
<dbReference type="AlphaFoldDB" id="A0A7S0FPQ4"/>
<protein>
    <recommendedName>
        <fullName evidence="5">PspA/IM30 family protein</fullName>
    </recommendedName>
</protein>
<keyword evidence="3" id="KW-0732">Signal</keyword>
<dbReference type="InterPro" id="IPR007157">
    <property type="entry name" value="PspA_VIPP1"/>
</dbReference>
<evidence type="ECO:0000256" key="1">
    <source>
        <dbReference type="ARBA" id="ARBA00043985"/>
    </source>
</evidence>
<keyword evidence="2" id="KW-0175">Coiled coil</keyword>
<name>A0A7S0FPQ4_9STRA</name>
<reference evidence="4" key="1">
    <citation type="submission" date="2021-01" db="EMBL/GenBank/DDBJ databases">
        <authorList>
            <person name="Corre E."/>
            <person name="Pelletier E."/>
            <person name="Niang G."/>
            <person name="Scheremetjew M."/>
            <person name="Finn R."/>
            <person name="Kale V."/>
            <person name="Holt S."/>
            <person name="Cochrane G."/>
            <person name="Meng A."/>
            <person name="Brown T."/>
            <person name="Cohen L."/>
        </authorList>
    </citation>
    <scope>NUCLEOTIDE SEQUENCE</scope>
    <source>
        <strain evidence="4">CCMP3303</strain>
    </source>
</reference>
<evidence type="ECO:0000256" key="3">
    <source>
        <dbReference type="SAM" id="SignalP"/>
    </source>
</evidence>
<organism evidence="4">
    <name type="scientific">Minutocellus polymorphus</name>
    <dbReference type="NCBI Taxonomy" id="265543"/>
    <lineage>
        <taxon>Eukaryota</taxon>
        <taxon>Sar</taxon>
        <taxon>Stramenopiles</taxon>
        <taxon>Ochrophyta</taxon>
        <taxon>Bacillariophyta</taxon>
        <taxon>Mediophyceae</taxon>
        <taxon>Cymatosirophycidae</taxon>
        <taxon>Cymatosirales</taxon>
        <taxon>Cymatosiraceae</taxon>
        <taxon>Minutocellus</taxon>
    </lineage>
</organism>
<dbReference type="EMBL" id="HBEJ01012603">
    <property type="protein sequence ID" value="CAD8373298.1"/>
    <property type="molecule type" value="Transcribed_RNA"/>
</dbReference>
<dbReference type="PANTHER" id="PTHR31088">
    <property type="entry name" value="MEMBRANE-ASSOCIATED PROTEIN VIPP1, CHLOROPLASTIC"/>
    <property type="match status" value="1"/>
</dbReference>
<evidence type="ECO:0000256" key="2">
    <source>
        <dbReference type="SAM" id="Coils"/>
    </source>
</evidence>
<comment type="similarity">
    <text evidence="1">Belongs to the PspA/Vipp/IM30 family.</text>
</comment>
<evidence type="ECO:0008006" key="5">
    <source>
        <dbReference type="Google" id="ProtNLM"/>
    </source>
</evidence>
<feature type="chain" id="PRO_5031469925" description="PspA/IM30 family protein" evidence="3">
    <location>
        <begin position="26"/>
        <end position="333"/>
    </location>
</feature>
<dbReference type="PANTHER" id="PTHR31088:SF6">
    <property type="entry name" value="PHAGE SHOCK PROTEIN A"/>
    <property type="match status" value="1"/>
</dbReference>